<feature type="compositionally biased region" description="Low complexity" evidence="5">
    <location>
        <begin position="7"/>
        <end position="18"/>
    </location>
</feature>
<dbReference type="Proteomes" id="UP001501570">
    <property type="component" value="Unassembled WGS sequence"/>
</dbReference>
<proteinExistence type="inferred from homology"/>
<evidence type="ECO:0000256" key="3">
    <source>
        <dbReference type="ARBA" id="ARBA00023125"/>
    </source>
</evidence>
<protein>
    <submittedName>
        <fullName evidence="7">LysR family transcriptional regulator</fullName>
    </submittedName>
</protein>
<dbReference type="InterPro" id="IPR000847">
    <property type="entry name" value="LysR_HTH_N"/>
</dbReference>
<evidence type="ECO:0000313" key="7">
    <source>
        <dbReference type="EMBL" id="GAA5185477.1"/>
    </source>
</evidence>
<dbReference type="PROSITE" id="PS50931">
    <property type="entry name" value="HTH_LYSR"/>
    <property type="match status" value="1"/>
</dbReference>
<dbReference type="InterPro" id="IPR036388">
    <property type="entry name" value="WH-like_DNA-bd_sf"/>
</dbReference>
<dbReference type="Pfam" id="PF00126">
    <property type="entry name" value="HTH_1"/>
    <property type="match status" value="1"/>
</dbReference>
<reference evidence="8" key="1">
    <citation type="journal article" date="2019" name="Int. J. Syst. Evol. Microbiol.">
        <title>The Global Catalogue of Microorganisms (GCM) 10K type strain sequencing project: providing services to taxonomists for standard genome sequencing and annotation.</title>
        <authorList>
            <consortium name="The Broad Institute Genomics Platform"/>
            <consortium name="The Broad Institute Genome Sequencing Center for Infectious Disease"/>
            <person name="Wu L."/>
            <person name="Ma J."/>
        </authorList>
    </citation>
    <scope>NUCLEOTIDE SEQUENCE [LARGE SCALE GENOMIC DNA]</scope>
    <source>
        <strain evidence="8">JCM 18304</strain>
    </source>
</reference>
<feature type="region of interest" description="Disordered" evidence="5">
    <location>
        <begin position="1"/>
        <end position="34"/>
    </location>
</feature>
<dbReference type="InterPro" id="IPR005119">
    <property type="entry name" value="LysR_subst-bd"/>
</dbReference>
<comment type="similarity">
    <text evidence="1">Belongs to the LysR transcriptional regulatory family.</text>
</comment>
<gene>
    <name evidence="7" type="ORF">GCM10023322_29600</name>
</gene>
<feature type="domain" description="HTH lysR-type" evidence="6">
    <location>
        <begin position="46"/>
        <end position="103"/>
    </location>
</feature>
<evidence type="ECO:0000256" key="4">
    <source>
        <dbReference type="ARBA" id="ARBA00023163"/>
    </source>
</evidence>
<evidence type="ECO:0000256" key="1">
    <source>
        <dbReference type="ARBA" id="ARBA00009437"/>
    </source>
</evidence>
<comment type="caution">
    <text evidence="7">The sequence shown here is derived from an EMBL/GenBank/DDBJ whole genome shotgun (WGS) entry which is preliminary data.</text>
</comment>
<dbReference type="EMBL" id="BAABJQ010000007">
    <property type="protein sequence ID" value="GAA5185477.1"/>
    <property type="molecule type" value="Genomic_DNA"/>
</dbReference>
<dbReference type="SUPFAM" id="SSF53850">
    <property type="entry name" value="Periplasmic binding protein-like II"/>
    <property type="match status" value="1"/>
</dbReference>
<evidence type="ECO:0000256" key="5">
    <source>
        <dbReference type="SAM" id="MobiDB-lite"/>
    </source>
</evidence>
<accession>A0ABP9RTG1</accession>
<evidence type="ECO:0000259" key="6">
    <source>
        <dbReference type="PROSITE" id="PS50931"/>
    </source>
</evidence>
<keyword evidence="4" id="KW-0804">Transcription</keyword>
<dbReference type="Gene3D" id="3.40.190.290">
    <property type="match status" value="1"/>
</dbReference>
<dbReference type="Gene3D" id="1.10.10.10">
    <property type="entry name" value="Winged helix-like DNA-binding domain superfamily/Winged helix DNA-binding domain"/>
    <property type="match status" value="1"/>
</dbReference>
<dbReference type="InterPro" id="IPR036390">
    <property type="entry name" value="WH_DNA-bd_sf"/>
</dbReference>
<organism evidence="7 8">
    <name type="scientific">Rugosimonospora acidiphila</name>
    <dbReference type="NCBI Taxonomy" id="556531"/>
    <lineage>
        <taxon>Bacteria</taxon>
        <taxon>Bacillati</taxon>
        <taxon>Actinomycetota</taxon>
        <taxon>Actinomycetes</taxon>
        <taxon>Micromonosporales</taxon>
        <taxon>Micromonosporaceae</taxon>
        <taxon>Rugosimonospora</taxon>
    </lineage>
</organism>
<keyword evidence="8" id="KW-1185">Reference proteome</keyword>
<dbReference type="SUPFAM" id="SSF46785">
    <property type="entry name" value="Winged helix' DNA-binding domain"/>
    <property type="match status" value="1"/>
</dbReference>
<dbReference type="Pfam" id="PF03466">
    <property type="entry name" value="LysR_substrate"/>
    <property type="match status" value="1"/>
</dbReference>
<dbReference type="PRINTS" id="PR00039">
    <property type="entry name" value="HTHLYSR"/>
</dbReference>
<dbReference type="InterPro" id="IPR050950">
    <property type="entry name" value="HTH-type_LysR_regulators"/>
</dbReference>
<keyword evidence="3" id="KW-0238">DNA-binding</keyword>
<evidence type="ECO:0000313" key="8">
    <source>
        <dbReference type="Proteomes" id="UP001501570"/>
    </source>
</evidence>
<sequence>MLRAEQAPTRTAGAAGTPFPQESDGERPRRRVRGSRSSQYVILGGVELRHLEYFVAVAAERSFTRAASRLHVVQSAVSAAISALERELGAVLFERSAQRVALTDAGEALLPQARATLDAAQAARDAVHEVGKELRGTLVVGCLTGVGGIDFAGLLAGFRATHPRVNLRLRAATWEGSAGLARSLVDGEIDIAFLGVSGRPFPHLRTRELLRIPQVLVVPASHPLARHRSVTLADVADEEFIDYPLGYANRAANDRAFGAAGLERNIAMEVADVAVAANFASAGLGVTILPTRAVPRSPRCKALPVTDQSLEWSLHVATAEQRRISSAMKALLAMVDAHVEEAPRAG</sequence>
<dbReference type="PANTHER" id="PTHR30419">
    <property type="entry name" value="HTH-TYPE TRANSCRIPTIONAL REGULATOR YBHD"/>
    <property type="match status" value="1"/>
</dbReference>
<name>A0ABP9RTG1_9ACTN</name>
<evidence type="ECO:0000256" key="2">
    <source>
        <dbReference type="ARBA" id="ARBA00023015"/>
    </source>
</evidence>
<keyword evidence="2" id="KW-0805">Transcription regulation</keyword>
<dbReference type="PANTHER" id="PTHR30419:SF31">
    <property type="entry name" value="BLR3139 PROTEIN"/>
    <property type="match status" value="1"/>
</dbReference>